<protein>
    <recommendedName>
        <fullName evidence="9">Magnesium transporter CorA-like family protein</fullName>
    </recommendedName>
</protein>
<dbReference type="PANTHER" id="PTHR46950:SF2">
    <property type="entry name" value="MAGNESIUM TRANSPORTER CORA-LIKE FAMILY PROTEIN"/>
    <property type="match status" value="1"/>
</dbReference>
<dbReference type="GO" id="GO:0046873">
    <property type="term" value="F:metal ion transmembrane transporter activity"/>
    <property type="evidence" value="ECO:0007669"/>
    <property type="project" value="InterPro"/>
</dbReference>
<keyword evidence="4 6" id="KW-0472">Membrane</keyword>
<dbReference type="Gramene" id="PSAT_LOCUS4603_t1">
    <property type="protein sequence ID" value="CAL5184090.1"/>
    <property type="gene ID" value="PSAT_LOCUS4603"/>
</dbReference>
<feature type="compositionally biased region" description="Basic and acidic residues" evidence="5">
    <location>
        <begin position="15"/>
        <end position="27"/>
    </location>
</feature>
<dbReference type="Pfam" id="PF01544">
    <property type="entry name" value="CorA"/>
    <property type="match status" value="1"/>
</dbReference>
<feature type="transmembrane region" description="Helical" evidence="6">
    <location>
        <begin position="439"/>
        <end position="459"/>
    </location>
</feature>
<dbReference type="InterPro" id="IPR045863">
    <property type="entry name" value="CorA_TM1_TM2"/>
</dbReference>
<dbReference type="Proteomes" id="UP001058974">
    <property type="component" value="Chromosome 1"/>
</dbReference>
<dbReference type="PANTHER" id="PTHR46950">
    <property type="entry name" value="MAGNESIUM TRANSPORTER CORA-LIKE FAMILY PROTEIN"/>
    <property type="match status" value="1"/>
</dbReference>
<feature type="transmembrane region" description="Helical" evidence="6">
    <location>
        <begin position="471"/>
        <end position="495"/>
    </location>
</feature>
<organism evidence="7 8">
    <name type="scientific">Pisum sativum</name>
    <name type="common">Garden pea</name>
    <name type="synonym">Lathyrus oleraceus</name>
    <dbReference type="NCBI Taxonomy" id="3888"/>
    <lineage>
        <taxon>Eukaryota</taxon>
        <taxon>Viridiplantae</taxon>
        <taxon>Streptophyta</taxon>
        <taxon>Embryophyta</taxon>
        <taxon>Tracheophyta</taxon>
        <taxon>Spermatophyta</taxon>
        <taxon>Magnoliopsida</taxon>
        <taxon>eudicotyledons</taxon>
        <taxon>Gunneridae</taxon>
        <taxon>Pentapetalae</taxon>
        <taxon>rosids</taxon>
        <taxon>fabids</taxon>
        <taxon>Fabales</taxon>
        <taxon>Fabaceae</taxon>
        <taxon>Papilionoideae</taxon>
        <taxon>50 kb inversion clade</taxon>
        <taxon>NPAAA clade</taxon>
        <taxon>Hologalegina</taxon>
        <taxon>IRL clade</taxon>
        <taxon>Fabeae</taxon>
        <taxon>Lathyrus</taxon>
    </lineage>
</organism>
<sequence>MSDVEDQSYSSGKKWKPESYKTYHGKDSNPGNDLWTDGLICAFEFVRGKKRPVKSRSLSNTTNRQHFDSQYSKVRVPSNGLAEASSTRQDEKKFSHSSFDADDIEGKVLQAGQSIAPEKREGDHWVPIGWARISELVQAVQVDAVWSSHQFEFEDSEDDFTVADLAAPYWERPAGPKWWCHVSAGYPAVEDWLSNAQWLHPAVSLALRDESRLISDRMKHLLYEVPVRVAGGLLFELLGQSAGDPLVEEDDIPIVLRSWQAQNFLVTVMHIKGSVSRINVLGITEVQELLSTGGYSVPRTVHEVIAQLACRLSRWDDRLFRKSIFGAADEIELKFMNRRNYEDLNFFNIILNQEIRKLSTQVIRVKWSLHARDEIVFELLQHLKGNGARNLLEGIKKSTREMIEEQEAVRGRLFTIQDVMQSTVRAWLQDRSLRVTHNLAVFGGVGVVLTIITGLFGINVDGIPGAQNTPYAFGVFTAILIFLGVVLIVVCLVYLGLKNPIAEEQVEVRKLELQELVKMFQHEAETHAQVRKNVSRNNLPPTAGDAFRRNADYLVIQ</sequence>
<evidence type="ECO:0000313" key="7">
    <source>
        <dbReference type="EMBL" id="KAI5446905.1"/>
    </source>
</evidence>
<evidence type="ECO:0000256" key="6">
    <source>
        <dbReference type="SAM" id="Phobius"/>
    </source>
</evidence>
<reference evidence="7 8" key="1">
    <citation type="journal article" date="2022" name="Nat. Genet.">
        <title>Improved pea reference genome and pan-genome highlight genomic features and evolutionary characteristics.</title>
        <authorList>
            <person name="Yang T."/>
            <person name="Liu R."/>
            <person name="Luo Y."/>
            <person name="Hu S."/>
            <person name="Wang D."/>
            <person name="Wang C."/>
            <person name="Pandey M.K."/>
            <person name="Ge S."/>
            <person name="Xu Q."/>
            <person name="Li N."/>
            <person name="Li G."/>
            <person name="Huang Y."/>
            <person name="Saxena R.K."/>
            <person name="Ji Y."/>
            <person name="Li M."/>
            <person name="Yan X."/>
            <person name="He Y."/>
            <person name="Liu Y."/>
            <person name="Wang X."/>
            <person name="Xiang C."/>
            <person name="Varshney R.K."/>
            <person name="Ding H."/>
            <person name="Gao S."/>
            <person name="Zong X."/>
        </authorList>
    </citation>
    <scope>NUCLEOTIDE SEQUENCE [LARGE SCALE GENOMIC DNA]</scope>
    <source>
        <strain evidence="7 8">cv. Zhongwan 6</strain>
    </source>
</reference>
<evidence type="ECO:0000256" key="1">
    <source>
        <dbReference type="ARBA" id="ARBA00004141"/>
    </source>
</evidence>
<keyword evidence="2 6" id="KW-0812">Transmembrane</keyword>
<keyword evidence="3 6" id="KW-1133">Transmembrane helix</keyword>
<accession>A0A9D5BNP5</accession>
<gene>
    <name evidence="7" type="ORF">KIW84_014667</name>
</gene>
<feature type="region of interest" description="Disordered" evidence="5">
    <location>
        <begin position="1"/>
        <end position="29"/>
    </location>
</feature>
<dbReference type="AlphaFoldDB" id="A0A9D5BNP5"/>
<proteinExistence type="predicted"/>
<evidence type="ECO:0000256" key="4">
    <source>
        <dbReference type="ARBA" id="ARBA00023136"/>
    </source>
</evidence>
<dbReference type="SUPFAM" id="SSF144083">
    <property type="entry name" value="Magnesium transport protein CorA, transmembrane region"/>
    <property type="match status" value="1"/>
</dbReference>
<keyword evidence="8" id="KW-1185">Reference proteome</keyword>
<dbReference type="EMBL" id="JAMSHJ010000001">
    <property type="protein sequence ID" value="KAI5446905.1"/>
    <property type="molecule type" value="Genomic_DNA"/>
</dbReference>
<dbReference type="OrthoDB" id="1931410at2759"/>
<evidence type="ECO:0000256" key="2">
    <source>
        <dbReference type="ARBA" id="ARBA00022692"/>
    </source>
</evidence>
<evidence type="ECO:0008006" key="9">
    <source>
        <dbReference type="Google" id="ProtNLM"/>
    </source>
</evidence>
<feature type="region of interest" description="Disordered" evidence="5">
    <location>
        <begin position="54"/>
        <end position="96"/>
    </location>
</feature>
<dbReference type="Gene3D" id="1.20.58.340">
    <property type="entry name" value="Magnesium transport protein CorA, transmembrane region"/>
    <property type="match status" value="1"/>
</dbReference>
<dbReference type="InterPro" id="IPR002523">
    <property type="entry name" value="MgTranspt_CorA/ZnTranspt_ZntB"/>
</dbReference>
<evidence type="ECO:0000256" key="5">
    <source>
        <dbReference type="SAM" id="MobiDB-lite"/>
    </source>
</evidence>
<evidence type="ECO:0000313" key="8">
    <source>
        <dbReference type="Proteomes" id="UP001058974"/>
    </source>
</evidence>
<comment type="caution">
    <text evidence="7">The sequence shown here is derived from an EMBL/GenBank/DDBJ whole genome shotgun (WGS) entry which is preliminary data.</text>
</comment>
<evidence type="ECO:0000256" key="3">
    <source>
        <dbReference type="ARBA" id="ARBA00022989"/>
    </source>
</evidence>
<feature type="compositionally biased region" description="Polar residues" evidence="5">
    <location>
        <begin position="56"/>
        <end position="72"/>
    </location>
</feature>
<comment type="subcellular location">
    <subcellularLocation>
        <location evidence="1">Membrane</location>
        <topology evidence="1">Multi-pass membrane protein</topology>
    </subcellularLocation>
</comment>
<dbReference type="GO" id="GO:0016020">
    <property type="term" value="C:membrane"/>
    <property type="evidence" value="ECO:0007669"/>
    <property type="project" value="UniProtKB-SubCell"/>
</dbReference>
<name>A0A9D5BNP5_PEA</name>
<dbReference type="Gramene" id="Psat01G0466700-T1">
    <property type="protein sequence ID" value="KAI5446905.1"/>
    <property type="gene ID" value="KIW84_014667"/>
</dbReference>